<dbReference type="CDD" id="cd19999">
    <property type="entry name" value="PBP1_ABC_sugar_binding-like"/>
    <property type="match status" value="1"/>
</dbReference>
<evidence type="ECO:0000313" key="5">
    <source>
        <dbReference type="EMBL" id="QBD78865.1"/>
    </source>
</evidence>
<name>A0A4P6JU46_KTERU</name>
<dbReference type="Pfam" id="PF13407">
    <property type="entry name" value="Peripla_BP_4"/>
    <property type="match status" value="1"/>
</dbReference>
<dbReference type="InterPro" id="IPR028082">
    <property type="entry name" value="Peripla_BP_I"/>
</dbReference>
<dbReference type="PROSITE" id="PS51257">
    <property type="entry name" value="PROKAR_LIPOPROTEIN"/>
    <property type="match status" value="1"/>
</dbReference>
<evidence type="ECO:0000256" key="1">
    <source>
        <dbReference type="ARBA" id="ARBA00004196"/>
    </source>
</evidence>
<dbReference type="Proteomes" id="UP000290365">
    <property type="component" value="Chromosome"/>
</dbReference>
<comment type="similarity">
    <text evidence="2">Belongs to the bacterial solute-binding protein 2 family.</text>
</comment>
<reference evidence="5 6" key="1">
    <citation type="submission" date="2019-01" db="EMBL/GenBank/DDBJ databases">
        <title>Ktedonosporobacter rubrisoli SCAWS-G2.</title>
        <authorList>
            <person name="Huang Y."/>
            <person name="Yan B."/>
        </authorList>
    </citation>
    <scope>NUCLEOTIDE SEQUENCE [LARGE SCALE GENOMIC DNA]</scope>
    <source>
        <strain evidence="5 6">SCAWS-G2</strain>
    </source>
</reference>
<evidence type="ECO:0000259" key="4">
    <source>
        <dbReference type="Pfam" id="PF13407"/>
    </source>
</evidence>
<proteinExistence type="inferred from homology"/>
<dbReference type="PANTHER" id="PTHR46847:SF1">
    <property type="entry name" value="D-ALLOSE-BINDING PERIPLASMIC PROTEIN-RELATED"/>
    <property type="match status" value="1"/>
</dbReference>
<dbReference type="InterPro" id="IPR025997">
    <property type="entry name" value="SBP_2_dom"/>
</dbReference>
<evidence type="ECO:0000313" key="6">
    <source>
        <dbReference type="Proteomes" id="UP000290365"/>
    </source>
</evidence>
<dbReference type="KEGG" id="kbs:EPA93_23935"/>
<dbReference type="SUPFAM" id="SSF53822">
    <property type="entry name" value="Periplasmic binding protein-like I"/>
    <property type="match status" value="1"/>
</dbReference>
<protein>
    <submittedName>
        <fullName evidence="5">Sugar ABC transporter substrate-binding protein</fullName>
    </submittedName>
</protein>
<dbReference type="OrthoDB" id="9814427at2"/>
<dbReference type="GO" id="GO:0030246">
    <property type="term" value="F:carbohydrate binding"/>
    <property type="evidence" value="ECO:0007669"/>
    <property type="project" value="UniProtKB-ARBA"/>
</dbReference>
<feature type="domain" description="Periplasmic binding protein" evidence="4">
    <location>
        <begin position="54"/>
        <end position="315"/>
    </location>
</feature>
<evidence type="ECO:0000256" key="2">
    <source>
        <dbReference type="ARBA" id="ARBA00007639"/>
    </source>
</evidence>
<gene>
    <name evidence="5" type="ORF">EPA93_23935</name>
</gene>
<keyword evidence="3" id="KW-0732">Signal</keyword>
<accession>A0A4P6JU46</accession>
<organism evidence="5 6">
    <name type="scientific">Ktedonosporobacter rubrisoli</name>
    <dbReference type="NCBI Taxonomy" id="2509675"/>
    <lineage>
        <taxon>Bacteria</taxon>
        <taxon>Bacillati</taxon>
        <taxon>Chloroflexota</taxon>
        <taxon>Ktedonobacteria</taxon>
        <taxon>Ktedonobacterales</taxon>
        <taxon>Ktedonosporobacteraceae</taxon>
        <taxon>Ktedonosporobacter</taxon>
    </lineage>
</organism>
<keyword evidence="6" id="KW-1185">Reference proteome</keyword>
<dbReference type="GO" id="GO:0030313">
    <property type="term" value="C:cell envelope"/>
    <property type="evidence" value="ECO:0007669"/>
    <property type="project" value="UniProtKB-SubCell"/>
</dbReference>
<dbReference type="Gene3D" id="3.40.50.2300">
    <property type="match status" value="2"/>
</dbReference>
<comment type="subcellular location">
    <subcellularLocation>
        <location evidence="1">Cell envelope</location>
    </subcellularLocation>
</comment>
<sequence length="372" mass="39616">MEVAVAKCTQYFKYALLLVILALVVPLVAACGGSEQGNSGNGGNGGSSNGPFTIGVSNGFVASEWRTQMIQDMQGVNAEYKKAGLTKDLVVQSADVDVNGQIQQIRNLINRGVNAIIIDPNSPTGLDSVIKQAKDAGITVICVDEAVSSPEAINVVIDQTEWARMSARWLAEQLHGKGNVVVVNGVAGHPANEARYDGVKEVFKQYPGIKVLNVVNANWDEATGQQKMADLLASQPNIDGIWVQDGMAQGVLQAVDAANPAKWPVIVGEARAGYLQLWQKVKQKHPDFTSYGVVNPPGAGASGLRVALELLQGKKFKDGTLKGDAHNTLFVPIPGKVDASNFEQQYAQVKDKPGTYTLDGSISEADAKAFFQ</sequence>
<dbReference type="AlphaFoldDB" id="A0A4P6JU46"/>
<evidence type="ECO:0000256" key="3">
    <source>
        <dbReference type="ARBA" id="ARBA00022729"/>
    </source>
</evidence>
<dbReference type="EMBL" id="CP035758">
    <property type="protein sequence ID" value="QBD78865.1"/>
    <property type="molecule type" value="Genomic_DNA"/>
</dbReference>
<dbReference type="PANTHER" id="PTHR46847">
    <property type="entry name" value="D-ALLOSE-BINDING PERIPLASMIC PROTEIN-RELATED"/>
    <property type="match status" value="1"/>
</dbReference>